<feature type="compositionally biased region" description="Basic and acidic residues" evidence="6">
    <location>
        <begin position="737"/>
        <end position="757"/>
    </location>
</feature>
<gene>
    <name evidence="8" type="ORF">OVA965_LOCUS11325</name>
    <name evidence="9" type="ORF">TMI583_LOCUS11323</name>
</gene>
<reference evidence="9" key="1">
    <citation type="submission" date="2021-02" db="EMBL/GenBank/DDBJ databases">
        <authorList>
            <person name="Nowell W R."/>
        </authorList>
    </citation>
    <scope>NUCLEOTIDE SEQUENCE</scope>
</reference>
<feature type="compositionally biased region" description="Basic and acidic residues" evidence="6">
    <location>
        <begin position="1464"/>
        <end position="1477"/>
    </location>
</feature>
<keyword evidence="4" id="KW-0539">Nucleus</keyword>
<keyword evidence="3 5" id="KW-0694">RNA-binding</keyword>
<evidence type="ECO:0000256" key="4">
    <source>
        <dbReference type="ARBA" id="ARBA00023242"/>
    </source>
</evidence>
<dbReference type="Proteomes" id="UP000677228">
    <property type="component" value="Unassembled WGS sequence"/>
</dbReference>
<evidence type="ECO:0000259" key="7">
    <source>
        <dbReference type="PROSITE" id="PS50102"/>
    </source>
</evidence>
<dbReference type="EMBL" id="CAJOBA010004353">
    <property type="protein sequence ID" value="CAF3710673.1"/>
    <property type="molecule type" value="Genomic_DNA"/>
</dbReference>
<dbReference type="GO" id="GO:0005730">
    <property type="term" value="C:nucleolus"/>
    <property type="evidence" value="ECO:0007669"/>
    <property type="project" value="TreeGrafter"/>
</dbReference>
<dbReference type="PANTHER" id="PTHR48039">
    <property type="entry name" value="RNA-BINDING MOTIF PROTEIN 14B"/>
    <property type="match status" value="1"/>
</dbReference>
<dbReference type="CDD" id="cd12414">
    <property type="entry name" value="RRM2_RBM28_like"/>
    <property type="match status" value="1"/>
</dbReference>
<feature type="region of interest" description="Disordered" evidence="6">
    <location>
        <begin position="668"/>
        <end position="771"/>
    </location>
</feature>
<feature type="compositionally biased region" description="Acidic residues" evidence="6">
    <location>
        <begin position="239"/>
        <end position="251"/>
    </location>
</feature>
<protein>
    <recommendedName>
        <fullName evidence="7">RRM domain-containing protein</fullName>
    </recommendedName>
</protein>
<dbReference type="InterPro" id="IPR000504">
    <property type="entry name" value="RRM_dom"/>
</dbReference>
<feature type="compositionally biased region" description="Basic and acidic residues" evidence="6">
    <location>
        <begin position="668"/>
        <end position="693"/>
    </location>
</feature>
<dbReference type="PROSITE" id="PS50102">
    <property type="entry name" value="RRM"/>
    <property type="match status" value="2"/>
</dbReference>
<feature type="domain" description="RRM" evidence="7">
    <location>
        <begin position="584"/>
        <end position="660"/>
    </location>
</feature>
<comment type="subcellular location">
    <subcellularLocation>
        <location evidence="1">Nucleus</location>
    </subcellularLocation>
</comment>
<evidence type="ECO:0000256" key="3">
    <source>
        <dbReference type="ARBA" id="ARBA00022884"/>
    </source>
</evidence>
<comment type="caution">
    <text evidence="9">The sequence shown here is derived from an EMBL/GenBank/DDBJ whole genome shotgun (WGS) entry which is preliminary data.</text>
</comment>
<organism evidence="9 10">
    <name type="scientific">Didymodactylos carnosus</name>
    <dbReference type="NCBI Taxonomy" id="1234261"/>
    <lineage>
        <taxon>Eukaryota</taxon>
        <taxon>Metazoa</taxon>
        <taxon>Spiralia</taxon>
        <taxon>Gnathifera</taxon>
        <taxon>Rotifera</taxon>
        <taxon>Eurotatoria</taxon>
        <taxon>Bdelloidea</taxon>
        <taxon>Philodinida</taxon>
        <taxon>Philodinidae</taxon>
        <taxon>Didymodactylos</taxon>
    </lineage>
</organism>
<feature type="compositionally biased region" description="Basic residues" evidence="6">
    <location>
        <begin position="1115"/>
        <end position="1124"/>
    </location>
</feature>
<dbReference type="CDD" id="cd12415">
    <property type="entry name" value="RRM3_RBM28_like"/>
    <property type="match status" value="1"/>
</dbReference>
<dbReference type="PANTHER" id="PTHR48039:SF5">
    <property type="entry name" value="RNA-BINDING PROTEIN 28"/>
    <property type="match status" value="1"/>
</dbReference>
<evidence type="ECO:0000256" key="5">
    <source>
        <dbReference type="PROSITE-ProRule" id="PRU00176"/>
    </source>
</evidence>
<dbReference type="SUPFAM" id="SSF54928">
    <property type="entry name" value="RNA-binding domain, RBD"/>
    <property type="match status" value="3"/>
</dbReference>
<feature type="region of interest" description="Disordered" evidence="6">
    <location>
        <begin position="1454"/>
        <end position="1477"/>
    </location>
</feature>
<dbReference type="EMBL" id="CAJNOK010004350">
    <property type="protein sequence ID" value="CAF0934807.1"/>
    <property type="molecule type" value="Genomic_DNA"/>
</dbReference>
<feature type="compositionally biased region" description="Basic and acidic residues" evidence="6">
    <location>
        <begin position="1095"/>
        <end position="1110"/>
    </location>
</feature>
<evidence type="ECO:0000313" key="10">
    <source>
        <dbReference type="Proteomes" id="UP000682733"/>
    </source>
</evidence>
<dbReference type="InterPro" id="IPR012677">
    <property type="entry name" value="Nucleotide-bd_a/b_plait_sf"/>
</dbReference>
<feature type="region of interest" description="Disordered" evidence="6">
    <location>
        <begin position="239"/>
        <end position="272"/>
    </location>
</feature>
<dbReference type="CDD" id="cd12416">
    <property type="entry name" value="RRM4_RBM28_like"/>
    <property type="match status" value="1"/>
</dbReference>
<accession>A0A8S2I269</accession>
<feature type="region of interest" description="Disordered" evidence="6">
    <location>
        <begin position="1095"/>
        <end position="1134"/>
    </location>
</feature>
<dbReference type="Proteomes" id="UP000682733">
    <property type="component" value="Unassembled WGS sequence"/>
</dbReference>
<feature type="compositionally biased region" description="Polar residues" evidence="6">
    <location>
        <begin position="252"/>
        <end position="264"/>
    </location>
</feature>
<dbReference type="InterPro" id="IPR051945">
    <property type="entry name" value="RRM_MRD1_RNA_proc_ribogen"/>
</dbReference>
<keyword evidence="2" id="KW-0677">Repeat</keyword>
<sequence length="1477" mass="169395">MVSEKCQIVCSNEEQCVNDSDALCLHCHLYVCVNHFLQHQETLKCKEEYDFLIKKTMERKLVLESLTSTSTEQNRLRSQLDDWFEQLNTIYKKKCEEIDHLTTNNDKFDRIKLDYLHDMNAFLLKQTKKQNVCSSDLKDVKLYLTKLNESIDILTKLSTGNKTLTFENLMDGINLYSTTTNALNSSTDFPVKTEPSFEDSDSVNLALFNIENDYVTQDNSFMSMNNNEQRQIITETDNNDDLQDDLNEENEPQIQEDSMQSDNENIQDKDDQPRSHLIRSFKSDICPFISTKLIFGIRKEHNVNNIPCNQRHRSKAFGLSFHLQDYHDLSYQSATKIVKLIMSANDSAVDTAIDLFSREKTIIFPLVQSYKAECPLKTYNVYGITKNHKTKLCQGEHLHLKHHFIVYHDLSSACATKLVKAIMNKTNKNVQIFQANETIIEEKLQCSLILNNLESYGITKKIVTNTPCSAILKRNYLQKHMKTAHHFTSTAIKKILDGYGKNQKEKSFECNERTVERSKVSKKLKRLNAKKKKWRIMKSTDSIKKIKQTASLNNKVIDKKLTKKKFKTNNKKPKQPVDFEVKVPRIIVRNLSFKATEDVLKKTFEKCGEIIAVSLVVKNGIPKGFGFITFVDLKNAETAVQTMNGKNILGRPIAVDWSLPKNIYERMQTKDTNEVKPKKDKQEAISSPKDDSYGFHSVPSLKNEDKKSVAKKRKRTKTDDDDEVQEGEEKDQDEDNNMEHDTDVNDKTIAKEQKDAASRSTTEPSRDVREQRTIFVRNLPFDTTDDELKTLMSTYGKVVNCKLVIDPVSLHPRGTAFIQYATSNEAQQCLVQQQASSPLILRSQEIKLDLAMGRQQLTTALKIRQDKTTTKRSHRNLDLAKIGVILDPQQLSEADLHKRQNLEDQKKLKLKNANHFVSRTRLTIHNLPTRITDELLKQIIFKQFENEKIIVKECRIMKNNNVGKSLGINDNFLFDCPCLLDWFHHLGYGFIELTRHDHSLHLLERLNNNPEIFGENKRPIVQFSIENKQALHLKEKRFERIKAKNELLKNPANKTLLFNNGNNQRKIIDIQKNDYEHQQSKNNGEKRLSELIKTPEHQKQDIDRLPKVDGQKPPISKRKKRKQKQKNEIKDELDVLENNSETQDHLQHHPMQCLLTNQLHEVFYGGESIPCRSIVSLCCPYCGQAGFLTQDLLTHLIQQHSTSQNLQPEEVICPLCIIQPDEYQNYRTSSLIEHILSAHEHEQTTPTFGTASSADERPRYLTTARGRGRHTDDLFGDHPRRTITRQSTIRNRATGTTNLNPYERILISDTFSTSGDPISDLVSQLVGSTTSSGTPTPTTTSELIRLQQQLENNSDRMLQLKSTLLQAKQAQHKQQLIAAAAAAASPATSFNFDNYYLQQSKTLNNNNSNEKDQRSLLGKLSISGSRSSNDKKKHQQQRHLDFIQTVLLSTLGGAANSNGENAVDGDKTAQDEKENEH</sequence>
<proteinExistence type="predicted"/>
<dbReference type="Pfam" id="PF05605">
    <property type="entry name" value="zf-Di19"/>
    <property type="match status" value="1"/>
</dbReference>
<evidence type="ECO:0000256" key="1">
    <source>
        <dbReference type="ARBA" id="ARBA00004123"/>
    </source>
</evidence>
<evidence type="ECO:0000256" key="6">
    <source>
        <dbReference type="SAM" id="MobiDB-lite"/>
    </source>
</evidence>
<dbReference type="Gene3D" id="3.30.70.330">
    <property type="match status" value="3"/>
</dbReference>
<evidence type="ECO:0000313" key="8">
    <source>
        <dbReference type="EMBL" id="CAF0934807.1"/>
    </source>
</evidence>
<dbReference type="Pfam" id="PF00076">
    <property type="entry name" value="RRM_1"/>
    <property type="match status" value="2"/>
</dbReference>
<dbReference type="InterPro" id="IPR035979">
    <property type="entry name" value="RBD_domain_sf"/>
</dbReference>
<feature type="compositionally biased region" description="Acidic residues" evidence="6">
    <location>
        <begin position="719"/>
        <end position="736"/>
    </location>
</feature>
<feature type="domain" description="RRM" evidence="7">
    <location>
        <begin position="772"/>
        <end position="853"/>
    </location>
</feature>
<name>A0A8S2I269_9BILA</name>
<dbReference type="InterPro" id="IPR008598">
    <property type="entry name" value="Di19_Zn-bd"/>
</dbReference>
<evidence type="ECO:0000313" key="9">
    <source>
        <dbReference type="EMBL" id="CAF3710673.1"/>
    </source>
</evidence>
<dbReference type="GO" id="GO:0003729">
    <property type="term" value="F:mRNA binding"/>
    <property type="evidence" value="ECO:0007669"/>
    <property type="project" value="TreeGrafter"/>
</dbReference>
<dbReference type="SMART" id="SM00360">
    <property type="entry name" value="RRM"/>
    <property type="match status" value="3"/>
</dbReference>
<evidence type="ECO:0000256" key="2">
    <source>
        <dbReference type="ARBA" id="ARBA00022737"/>
    </source>
</evidence>